<name>A0A0T5NPG0_9RHOB</name>
<dbReference type="SUPFAM" id="SSF52283">
    <property type="entry name" value="Formate/glycerate dehydrogenase catalytic domain-like"/>
    <property type="match status" value="1"/>
</dbReference>
<accession>A0A0T5NPG0</accession>
<dbReference type="RefSeq" id="WP_057796274.1">
    <property type="nucleotide sequence ID" value="NZ_LAXJ01000026.1"/>
</dbReference>
<feature type="domain" description="D-isomer specific 2-hydroxyacid dehydrogenase NAD-binding" evidence="3">
    <location>
        <begin position="97"/>
        <end position="268"/>
    </location>
</feature>
<dbReference type="AlphaFoldDB" id="A0A0T5NPG0"/>
<keyword evidence="1" id="KW-0560">Oxidoreductase</keyword>
<dbReference type="InterPro" id="IPR006140">
    <property type="entry name" value="D-isomer_DH_NAD-bd"/>
</dbReference>
<dbReference type="STRING" id="1641875.XM53_19135"/>
<dbReference type="Gene3D" id="3.40.50.720">
    <property type="entry name" value="NAD(P)-binding Rossmann-like Domain"/>
    <property type="match status" value="2"/>
</dbReference>
<evidence type="ECO:0000259" key="3">
    <source>
        <dbReference type="Pfam" id="PF02826"/>
    </source>
</evidence>
<reference evidence="4 5" key="1">
    <citation type="submission" date="2015-04" db="EMBL/GenBank/DDBJ databases">
        <title>The draft genome sequence of Roseovarius sp.R12b.</title>
        <authorList>
            <person name="Li G."/>
            <person name="Lai Q."/>
            <person name="Shao Z."/>
            <person name="Yan P."/>
        </authorList>
    </citation>
    <scope>NUCLEOTIDE SEQUENCE [LARGE SCALE GENOMIC DNA]</scope>
    <source>
        <strain evidence="4 5">R12B</strain>
    </source>
</reference>
<dbReference type="PATRIC" id="fig|1641875.4.peg.2359"/>
<dbReference type="PANTHER" id="PTHR43333:SF1">
    <property type="entry name" value="D-ISOMER SPECIFIC 2-HYDROXYACID DEHYDROGENASE NAD-BINDING DOMAIN-CONTAINING PROTEIN"/>
    <property type="match status" value="1"/>
</dbReference>
<dbReference type="Proteomes" id="UP000051295">
    <property type="component" value="Unassembled WGS sequence"/>
</dbReference>
<dbReference type="PANTHER" id="PTHR43333">
    <property type="entry name" value="2-HACID_DH_C DOMAIN-CONTAINING PROTEIN"/>
    <property type="match status" value="1"/>
</dbReference>
<dbReference type="CDD" id="cd12164">
    <property type="entry name" value="GDH_like_2"/>
    <property type="match status" value="1"/>
</dbReference>
<sequence>MTLLLIGPTERGRVWSQVFEEAGERMVFGEDAVADPDAIVHIACWNPPEDLGRYPNLKTVISTGAGVDQMPALPQGVSLVRTFASSVDEMVRDWVLMASLMLFRDMPRYLTQAADGDWCAHPPKAASSGRVGIMGLGRIGRAVADVMTPLGFDVAGWSRSGAPVPGIEVYGEDDLEPFLARTDMLICLLPLTDETRGLLSGRVFGMLPRGASLVQAGRGAQLDMEAMRGALDSGQLRGAMLDVTEPEPLPNDHWAWRDPRVIVTPHIAGQTDAEEGAHHALAVIRACRDGQPLPGLVHQKKGY</sequence>
<proteinExistence type="predicted"/>
<keyword evidence="5" id="KW-1185">Reference proteome</keyword>
<organism evidence="4 5">
    <name type="scientific">Roseovarius atlanticus</name>
    <dbReference type="NCBI Taxonomy" id="1641875"/>
    <lineage>
        <taxon>Bacteria</taxon>
        <taxon>Pseudomonadati</taxon>
        <taxon>Pseudomonadota</taxon>
        <taxon>Alphaproteobacteria</taxon>
        <taxon>Rhodobacterales</taxon>
        <taxon>Roseobacteraceae</taxon>
        <taxon>Roseovarius</taxon>
    </lineage>
</organism>
<evidence type="ECO:0000313" key="4">
    <source>
        <dbReference type="EMBL" id="KRS10857.1"/>
    </source>
</evidence>
<dbReference type="GO" id="GO:0051287">
    <property type="term" value="F:NAD binding"/>
    <property type="evidence" value="ECO:0007669"/>
    <property type="project" value="InterPro"/>
</dbReference>
<evidence type="ECO:0000256" key="2">
    <source>
        <dbReference type="ARBA" id="ARBA00023027"/>
    </source>
</evidence>
<dbReference type="GO" id="GO:0016491">
    <property type="term" value="F:oxidoreductase activity"/>
    <property type="evidence" value="ECO:0007669"/>
    <property type="project" value="UniProtKB-KW"/>
</dbReference>
<keyword evidence="2" id="KW-0520">NAD</keyword>
<protein>
    <submittedName>
        <fullName evidence="4">3-phosphoglycerate dehydrogenase</fullName>
    </submittedName>
</protein>
<dbReference type="SUPFAM" id="SSF51735">
    <property type="entry name" value="NAD(P)-binding Rossmann-fold domains"/>
    <property type="match status" value="1"/>
</dbReference>
<dbReference type="Pfam" id="PF02826">
    <property type="entry name" value="2-Hacid_dh_C"/>
    <property type="match status" value="1"/>
</dbReference>
<gene>
    <name evidence="4" type="ORF">XM53_19135</name>
</gene>
<evidence type="ECO:0000313" key="5">
    <source>
        <dbReference type="Proteomes" id="UP000051295"/>
    </source>
</evidence>
<dbReference type="EMBL" id="LAXJ01000026">
    <property type="protein sequence ID" value="KRS10857.1"/>
    <property type="molecule type" value="Genomic_DNA"/>
</dbReference>
<dbReference type="InterPro" id="IPR036291">
    <property type="entry name" value="NAD(P)-bd_dom_sf"/>
</dbReference>
<dbReference type="OrthoDB" id="9787219at2"/>
<comment type="caution">
    <text evidence="4">The sequence shown here is derived from an EMBL/GenBank/DDBJ whole genome shotgun (WGS) entry which is preliminary data.</text>
</comment>
<evidence type="ECO:0000256" key="1">
    <source>
        <dbReference type="ARBA" id="ARBA00023002"/>
    </source>
</evidence>